<dbReference type="EMBL" id="JAPQKT010000008">
    <property type="protein sequence ID" value="KAJ5223094.1"/>
    <property type="molecule type" value="Genomic_DNA"/>
</dbReference>
<protein>
    <recommendedName>
        <fullName evidence="4">Yeast cell wall synthesis Kre9/Knh1-like N-terminal domain-containing protein</fullName>
    </recommendedName>
</protein>
<dbReference type="Pfam" id="PF10342">
    <property type="entry name" value="Kre9_KNH"/>
    <property type="match status" value="1"/>
</dbReference>
<dbReference type="PANTHER" id="PTHR35185">
    <property type="entry name" value="SERINE/THREONINE-RICH PROTEIN ADG2-RELATED"/>
    <property type="match status" value="1"/>
</dbReference>
<keyword evidence="6" id="KW-1185">Reference proteome</keyword>
<evidence type="ECO:0000313" key="6">
    <source>
        <dbReference type="Proteomes" id="UP001147733"/>
    </source>
</evidence>
<evidence type="ECO:0000256" key="1">
    <source>
        <dbReference type="ARBA" id="ARBA00022729"/>
    </source>
</evidence>
<evidence type="ECO:0000313" key="5">
    <source>
        <dbReference type="EMBL" id="KAJ5223094.1"/>
    </source>
</evidence>
<feature type="domain" description="Yeast cell wall synthesis Kre9/Knh1-like N-terminal" evidence="4">
    <location>
        <begin position="23"/>
        <end position="114"/>
    </location>
</feature>
<reference evidence="5" key="1">
    <citation type="submission" date="2022-11" db="EMBL/GenBank/DDBJ databases">
        <authorList>
            <person name="Petersen C."/>
        </authorList>
    </citation>
    <scope>NUCLEOTIDE SEQUENCE</scope>
    <source>
        <strain evidence="5">IBT 23319</strain>
    </source>
</reference>
<dbReference type="AlphaFoldDB" id="A0A9W9NNA1"/>
<dbReference type="GeneID" id="81387419"/>
<dbReference type="Proteomes" id="UP001147733">
    <property type="component" value="Unassembled WGS sequence"/>
</dbReference>
<keyword evidence="1 3" id="KW-0732">Signal</keyword>
<feature type="chain" id="PRO_5040804364" description="Yeast cell wall synthesis Kre9/Knh1-like N-terminal domain-containing protein" evidence="3">
    <location>
        <begin position="19"/>
        <end position="215"/>
    </location>
</feature>
<evidence type="ECO:0000259" key="4">
    <source>
        <dbReference type="Pfam" id="PF10342"/>
    </source>
</evidence>
<evidence type="ECO:0000256" key="3">
    <source>
        <dbReference type="SAM" id="SignalP"/>
    </source>
</evidence>
<dbReference type="PANTHER" id="PTHR35185:SF1">
    <property type="entry name" value="UPF0619 GPI-ANCHORED MEMBRANE PROTEIN C1322.10"/>
    <property type="match status" value="1"/>
</dbReference>
<dbReference type="InterPro" id="IPR018466">
    <property type="entry name" value="Kre9/Knh1-like_N"/>
</dbReference>
<feature type="region of interest" description="Disordered" evidence="2">
    <location>
        <begin position="115"/>
        <end position="188"/>
    </location>
</feature>
<accession>A0A9W9NNA1</accession>
<feature type="signal peptide" evidence="3">
    <location>
        <begin position="1"/>
        <end position="18"/>
    </location>
</feature>
<proteinExistence type="predicted"/>
<dbReference type="InterPro" id="IPR052479">
    <property type="entry name" value="GPI-anchor_Adhesion_Reg"/>
</dbReference>
<comment type="caution">
    <text evidence="5">The sequence shown here is derived from an EMBL/GenBank/DDBJ whole genome shotgun (WGS) entry which is preliminary data.</text>
</comment>
<dbReference type="RefSeq" id="XP_056498017.1">
    <property type="nucleotide sequence ID" value="XM_056648252.1"/>
</dbReference>
<gene>
    <name evidence="5" type="ORF">N7469_009334</name>
</gene>
<reference evidence="5" key="2">
    <citation type="journal article" date="2023" name="IMA Fungus">
        <title>Comparative genomic study of the Penicillium genus elucidates a diverse pangenome and 15 lateral gene transfer events.</title>
        <authorList>
            <person name="Petersen C."/>
            <person name="Sorensen T."/>
            <person name="Nielsen M.R."/>
            <person name="Sondergaard T.E."/>
            <person name="Sorensen J.L."/>
            <person name="Fitzpatrick D.A."/>
            <person name="Frisvad J.C."/>
            <person name="Nielsen K.L."/>
        </authorList>
    </citation>
    <scope>NUCLEOTIDE SEQUENCE</scope>
    <source>
        <strain evidence="5">IBT 23319</strain>
    </source>
</reference>
<evidence type="ECO:0000256" key="2">
    <source>
        <dbReference type="SAM" id="MobiDB-lite"/>
    </source>
</evidence>
<dbReference type="OrthoDB" id="5316007at2759"/>
<organism evidence="5 6">
    <name type="scientific">Penicillium citrinum</name>
    <dbReference type="NCBI Taxonomy" id="5077"/>
    <lineage>
        <taxon>Eukaryota</taxon>
        <taxon>Fungi</taxon>
        <taxon>Dikarya</taxon>
        <taxon>Ascomycota</taxon>
        <taxon>Pezizomycotina</taxon>
        <taxon>Eurotiomycetes</taxon>
        <taxon>Eurotiomycetidae</taxon>
        <taxon>Eurotiales</taxon>
        <taxon>Aspergillaceae</taxon>
        <taxon>Penicillium</taxon>
    </lineage>
</organism>
<sequence length="215" mass="21075">MRLLSIAALAPLAISVAGLSVDEPKKGAEIDASGSFDVKWSSVDSDPSSFDLYLVNNAIYPSVNKKIATGIDTSKGSYTVKGVDVSAGHGYQINLLSDSTQNTGILAQSQQFNVTGSSDSTATTTATTLTSSTSTGTSTKDTTTGTLTKTTSGTSTATTGSSASSSSGIASGSVSGTPTGSSTSAPTASLNAGGSIVAHPLAAAGVFAGAIAFAL</sequence>
<name>A0A9W9NNA1_PENCI</name>